<feature type="modified residue" description="N6-(pyridoxal phosphate)lysine" evidence="4">
    <location>
        <position position="299"/>
    </location>
</feature>
<dbReference type="GO" id="GO:0005737">
    <property type="term" value="C:cytoplasm"/>
    <property type="evidence" value="ECO:0007669"/>
    <property type="project" value="UniProtKB-SubCell"/>
</dbReference>
<comment type="cofactor">
    <cofactor evidence="4 5">
        <name>pyridoxal 5'-phosphate</name>
        <dbReference type="ChEBI" id="CHEBI:597326"/>
    </cofactor>
</comment>
<comment type="subcellular location">
    <subcellularLocation>
        <location evidence="4 5">Cytoplasm</location>
    </subcellularLocation>
</comment>
<organism evidence="7">
    <name type="scientific">Phallusia mammillata</name>
    <dbReference type="NCBI Taxonomy" id="59560"/>
    <lineage>
        <taxon>Eukaryota</taxon>
        <taxon>Metazoa</taxon>
        <taxon>Chordata</taxon>
        <taxon>Tunicata</taxon>
        <taxon>Ascidiacea</taxon>
        <taxon>Phlebobranchia</taxon>
        <taxon>Ascidiidae</taxon>
        <taxon>Phallusia</taxon>
    </lineage>
</organism>
<dbReference type="Gene3D" id="3.90.1150.10">
    <property type="entry name" value="Aspartate Aminotransferase, domain 1"/>
    <property type="match status" value="1"/>
</dbReference>
<dbReference type="InterPro" id="IPR015421">
    <property type="entry name" value="PyrdxlP-dep_Trfase_major"/>
</dbReference>
<feature type="region of interest" description="Disordered" evidence="6">
    <location>
        <begin position="1"/>
        <end position="37"/>
    </location>
</feature>
<sequence length="482" mass="54434">MKLESIVKEQHPGAKHAGRSFNNQRRSKKTRRSPNEVLDSIALENNLDITSEDFQKHLDANDEISHLRDEFHFPNAATFPGVEGTDKECIYLLGNSLGLQPKCTVDEVTKVLDNWKVNCNHSRFIGHLPAILCDEMVTEGMSRLIGAHEDEVVAMNGLSVNLHLLLVSFYRPTEKRNKVLIEAKAFPSDHYIVQSQIKQRGLDPEKCMMFLGKPQGKDNSKLEMSEFVETIEKFGDEIALVLLSGVQYYTGQVLHMQKITEIAQAKGCMVGFDLAHAIGNIEMNLHDWGVDFAAWCTYKYLNSGPGSMAGAFVHRKHNLNNFPKFSGWWSHNLDTRFEMSNVLDLSPGANGYRVSNPPPLLAACINASLKVFQKTTMAKLTKKSFLLTGYLEYLLHHYFKKTEGSKVYIDIITPPVERGCQLSLKFSLPVTEIYDKLVKHGVSCDIREPDVIRVAPVPLYNNFRDVYRFVQVLCKVLPVTDA</sequence>
<feature type="binding site" evidence="4">
    <location>
        <position position="273"/>
    </location>
    <ligand>
        <name>pyridoxal 5'-phosphate</name>
        <dbReference type="ChEBI" id="CHEBI:597326"/>
    </ligand>
</feature>
<comment type="subunit">
    <text evidence="4 5">Homodimer.</text>
</comment>
<dbReference type="Pfam" id="PF22580">
    <property type="entry name" value="KYNU_C"/>
    <property type="match status" value="1"/>
</dbReference>
<dbReference type="PANTHER" id="PTHR14084">
    <property type="entry name" value="KYNURENINASE"/>
    <property type="match status" value="1"/>
</dbReference>
<dbReference type="PANTHER" id="PTHR14084:SF0">
    <property type="entry name" value="KYNURENINASE"/>
    <property type="match status" value="1"/>
</dbReference>
<feature type="binding site" evidence="4">
    <location>
        <position position="158"/>
    </location>
    <ligand>
        <name>pyridoxal 5'-phosphate</name>
        <dbReference type="ChEBI" id="CHEBI:597326"/>
    </ligand>
</feature>
<dbReference type="GO" id="GO:0030429">
    <property type="term" value="F:kynureninase activity"/>
    <property type="evidence" value="ECO:0007669"/>
    <property type="project" value="UniProtKB-UniRule"/>
</dbReference>
<dbReference type="SUPFAM" id="SSF53383">
    <property type="entry name" value="PLP-dependent transferases"/>
    <property type="match status" value="1"/>
</dbReference>
<dbReference type="InterPro" id="IPR010111">
    <property type="entry name" value="Kynureninase"/>
</dbReference>
<comment type="pathway">
    <text evidence="4 5">Cofactor biosynthesis; NAD(+) biosynthesis; quinolinate from L-kynurenine: step 2/3.</text>
</comment>
<feature type="binding site" evidence="4">
    <location>
        <position position="298"/>
    </location>
    <ligand>
        <name>pyridoxal 5'-phosphate</name>
        <dbReference type="ChEBI" id="CHEBI:597326"/>
    </ligand>
</feature>
<keyword evidence="2 4" id="KW-0378">Hydrolase</keyword>
<comment type="pathway">
    <text evidence="4 5">Amino-acid degradation; L-kynurenine degradation; L-alanine and anthranilate from L-kynurenine: step 1/1.</text>
</comment>
<feature type="compositionally biased region" description="Basic and acidic residues" evidence="6">
    <location>
        <begin position="1"/>
        <end position="12"/>
    </location>
</feature>
<evidence type="ECO:0000256" key="1">
    <source>
        <dbReference type="ARBA" id="ARBA00022642"/>
    </source>
</evidence>
<dbReference type="GO" id="GO:0043420">
    <property type="term" value="P:anthranilate metabolic process"/>
    <property type="evidence" value="ECO:0007669"/>
    <property type="project" value="UniProtKB-UniRule"/>
</dbReference>
<feature type="binding site" evidence="4">
    <location>
        <position position="276"/>
    </location>
    <ligand>
        <name>pyridoxal 5'-phosphate</name>
        <dbReference type="ChEBI" id="CHEBI:597326"/>
    </ligand>
</feature>
<keyword evidence="4 5" id="KW-0963">Cytoplasm</keyword>
<feature type="binding site" evidence="4">
    <location>
        <position position="244"/>
    </location>
    <ligand>
        <name>pyridoxal 5'-phosphate</name>
        <dbReference type="ChEBI" id="CHEBI:597326"/>
    </ligand>
</feature>
<evidence type="ECO:0000256" key="5">
    <source>
        <dbReference type="PIRNR" id="PIRNR038800"/>
    </source>
</evidence>
<dbReference type="InterPro" id="IPR015422">
    <property type="entry name" value="PyrdxlP-dep_Trfase_small"/>
</dbReference>
<dbReference type="GO" id="GO:0019441">
    <property type="term" value="P:L-tryptophan catabolic process to kynurenine"/>
    <property type="evidence" value="ECO:0007669"/>
    <property type="project" value="TreeGrafter"/>
</dbReference>
<protein>
    <recommendedName>
        <fullName evidence="4 5">Kynureninase</fullName>
        <ecNumber evidence="4 5">3.7.1.3</ecNumber>
    </recommendedName>
    <alternativeName>
        <fullName evidence="4">L-kynurenine hydrolase</fullName>
    </alternativeName>
</protein>
<dbReference type="UniPathway" id="UPA00334">
    <property type="reaction ID" value="UER00455"/>
</dbReference>
<evidence type="ECO:0000256" key="2">
    <source>
        <dbReference type="ARBA" id="ARBA00022801"/>
    </source>
</evidence>
<feature type="binding site" evidence="4">
    <location>
        <position position="159"/>
    </location>
    <ligand>
        <name>pyridoxal 5'-phosphate</name>
        <dbReference type="ChEBI" id="CHEBI:597326"/>
    </ligand>
</feature>
<gene>
    <name evidence="7" type="primary">Kynu-001</name>
    <name evidence="4" type="synonym">KYNU</name>
</gene>
<comment type="function">
    <text evidence="4 5">Catalyzes the cleavage of L-kynurenine (L-Kyn) and L-3-hydroxykynurenine (L-3OHKyn) into anthranilic acid (AA) and 3-hydroxyanthranilic acid (3-OHAA), respectively.</text>
</comment>
<dbReference type="PIRSF" id="PIRSF038800">
    <property type="entry name" value="KYNU"/>
    <property type="match status" value="1"/>
</dbReference>
<dbReference type="Gene3D" id="3.40.640.10">
    <property type="entry name" value="Type I PLP-dependent aspartate aminotransferase-like (Major domain)"/>
    <property type="match status" value="1"/>
</dbReference>
<dbReference type="GO" id="GO:0019805">
    <property type="term" value="P:quinolinate biosynthetic process"/>
    <property type="evidence" value="ECO:0007669"/>
    <property type="project" value="UniProtKB-UniRule"/>
</dbReference>
<dbReference type="GO" id="GO:0034354">
    <property type="term" value="P:'de novo' NAD+ biosynthetic process from L-tryptophan"/>
    <property type="evidence" value="ECO:0007669"/>
    <property type="project" value="UniProtKB-UniRule"/>
</dbReference>
<dbReference type="UniPathway" id="UPA00253">
    <property type="reaction ID" value="UER00329"/>
</dbReference>
<dbReference type="EC" id="3.7.1.3" evidence="4 5"/>
<dbReference type="GO" id="GO:0097053">
    <property type="term" value="P:L-kynurenine catabolic process"/>
    <property type="evidence" value="ECO:0007669"/>
    <property type="project" value="UniProtKB-UniRule"/>
</dbReference>
<evidence type="ECO:0000256" key="3">
    <source>
        <dbReference type="ARBA" id="ARBA00022898"/>
    </source>
</evidence>
<dbReference type="EMBL" id="LR786326">
    <property type="protein sequence ID" value="CAB3260105.1"/>
    <property type="molecule type" value="mRNA"/>
</dbReference>
<feature type="binding site" evidence="4">
    <location>
        <position position="356"/>
    </location>
    <ligand>
        <name>pyridoxal 5'-phosphate</name>
        <dbReference type="ChEBI" id="CHEBI:597326"/>
    </ligand>
</feature>
<reference evidence="7" key="1">
    <citation type="submission" date="2020-04" db="EMBL/GenBank/DDBJ databases">
        <authorList>
            <person name="Neveu A P."/>
        </authorList>
    </citation>
    <scope>NUCLEOTIDE SEQUENCE</scope>
    <source>
        <tissue evidence="7">Whole embryo</tissue>
    </source>
</reference>
<comment type="similarity">
    <text evidence="4 5">Belongs to the kynureninase family.</text>
</comment>
<evidence type="ECO:0000313" key="7">
    <source>
        <dbReference type="EMBL" id="CAB3260105.1"/>
    </source>
</evidence>
<feature type="binding site" evidence="4">
    <location>
        <position position="328"/>
    </location>
    <ligand>
        <name>pyridoxal 5'-phosphate</name>
        <dbReference type="ChEBI" id="CHEBI:597326"/>
    </ligand>
</feature>
<comment type="catalytic activity">
    <reaction evidence="4 5">
        <text>L-kynurenine + H2O = anthranilate + L-alanine + H(+)</text>
        <dbReference type="Rhea" id="RHEA:16813"/>
        <dbReference type="ChEBI" id="CHEBI:15377"/>
        <dbReference type="ChEBI" id="CHEBI:15378"/>
        <dbReference type="ChEBI" id="CHEBI:16567"/>
        <dbReference type="ChEBI" id="CHEBI:57959"/>
        <dbReference type="ChEBI" id="CHEBI:57972"/>
        <dbReference type="EC" id="3.7.1.3"/>
    </reaction>
</comment>
<name>A0A6F9DGS6_9ASCI</name>
<proteinExistence type="evidence at transcript level"/>
<dbReference type="NCBIfam" id="TIGR01814">
    <property type="entry name" value="kynureninase"/>
    <property type="match status" value="1"/>
</dbReference>
<dbReference type="FunFam" id="3.40.640.10:FF:000031">
    <property type="entry name" value="Kynureninase"/>
    <property type="match status" value="1"/>
</dbReference>
<keyword evidence="3 4" id="KW-0663">Pyridoxal phosphate</keyword>
<dbReference type="HAMAP" id="MF_01970">
    <property type="entry name" value="Kynureninase"/>
    <property type="match status" value="1"/>
</dbReference>
<dbReference type="InterPro" id="IPR015424">
    <property type="entry name" value="PyrdxlP-dep_Trfase"/>
</dbReference>
<keyword evidence="1 4" id="KW-0662">Pyridine nucleotide biosynthesis</keyword>
<dbReference type="AlphaFoldDB" id="A0A6F9DGS6"/>
<comment type="catalytic activity">
    <reaction evidence="5">
        <text>3-hydroxy-L-kynurenine + H2O = 3-hydroxyanthranilate + L-alanine + H(+)</text>
        <dbReference type="Rhea" id="RHEA:25143"/>
        <dbReference type="ChEBI" id="CHEBI:15377"/>
        <dbReference type="ChEBI" id="CHEBI:15378"/>
        <dbReference type="ChEBI" id="CHEBI:36559"/>
        <dbReference type="ChEBI" id="CHEBI:57972"/>
        <dbReference type="ChEBI" id="CHEBI:58125"/>
        <dbReference type="EC" id="3.7.1.3"/>
    </reaction>
</comment>
<evidence type="ECO:0000256" key="6">
    <source>
        <dbReference type="SAM" id="MobiDB-lite"/>
    </source>
</evidence>
<accession>A0A6F9DGS6</accession>
<dbReference type="GO" id="GO:0030170">
    <property type="term" value="F:pyridoxal phosphate binding"/>
    <property type="evidence" value="ECO:0007669"/>
    <property type="project" value="UniProtKB-UniRule"/>
</dbReference>
<evidence type="ECO:0000256" key="4">
    <source>
        <dbReference type="HAMAP-Rule" id="MF_03017"/>
    </source>
</evidence>
<feature type="binding site" evidence="4">
    <location>
        <begin position="186"/>
        <end position="189"/>
    </location>
    <ligand>
        <name>pyridoxal 5'-phosphate</name>
        <dbReference type="ChEBI" id="CHEBI:597326"/>
    </ligand>
</feature>